<dbReference type="InterPro" id="IPR036291">
    <property type="entry name" value="NAD(P)-bd_dom_sf"/>
</dbReference>
<dbReference type="RefSeq" id="WP_230755093.1">
    <property type="nucleotide sequence ID" value="NZ_JAINWA010000003.1"/>
</dbReference>
<comment type="cofactor">
    <cofactor evidence="1">
        <name>NAD(+)</name>
        <dbReference type="ChEBI" id="CHEBI:57540"/>
    </cofactor>
</comment>
<sequence>MEHNKKYNYALNPRALVTGGAGFLGSHLCERLIKEKHDVICLDNFFTGQKRNVAHLVGNPYFELVRHDVTFPYYVEVDRIFNLACPASPPHYQYDPVQTTKTSVHGAINMLGLAKRTKARILQASTSEVYGDPSVHPQVESYWGNVNPIGIRSCYDEGKRCAETLFFDYYRQNSVEIKVVRIFNTYGPRMHPNDGRVVSNFIMQALRGENITIYGDGQQTRSFCYVDDLIDAFMLMMESSPDFTGPVNIGNPGEFTMLELAEKIIMLTGGKSKLVFMPLPADDPKQRQPDISLAKSKLGWSPKVSLEDGLSRTIEYFKDFI</sequence>
<dbReference type="GO" id="GO:0070403">
    <property type="term" value="F:NAD+ binding"/>
    <property type="evidence" value="ECO:0007669"/>
    <property type="project" value="InterPro"/>
</dbReference>
<evidence type="ECO:0000256" key="2">
    <source>
        <dbReference type="ARBA" id="ARBA00004496"/>
    </source>
</evidence>
<comment type="subcellular location">
    <subcellularLocation>
        <location evidence="2">Cytoplasm</location>
    </subcellularLocation>
</comment>
<organism evidence="8 9">
    <name type="scientific">Teretinema zuelzerae</name>
    <dbReference type="NCBI Taxonomy" id="156"/>
    <lineage>
        <taxon>Bacteria</taxon>
        <taxon>Pseudomonadati</taxon>
        <taxon>Spirochaetota</taxon>
        <taxon>Spirochaetia</taxon>
        <taxon>Spirochaetales</taxon>
        <taxon>Treponemataceae</taxon>
        <taxon>Teretinema</taxon>
    </lineage>
</organism>
<dbReference type="Pfam" id="PF01370">
    <property type="entry name" value="Epimerase"/>
    <property type="match status" value="1"/>
</dbReference>
<dbReference type="GO" id="GO:0042732">
    <property type="term" value="P:D-xylose metabolic process"/>
    <property type="evidence" value="ECO:0007669"/>
    <property type="project" value="InterPro"/>
</dbReference>
<comment type="caution">
    <text evidence="8">The sequence shown here is derived from an EMBL/GenBank/DDBJ whole genome shotgun (WGS) entry which is preliminary data.</text>
</comment>
<dbReference type="Proteomes" id="UP001198163">
    <property type="component" value="Unassembled WGS sequence"/>
</dbReference>
<keyword evidence="9" id="KW-1185">Reference proteome</keyword>
<evidence type="ECO:0000256" key="5">
    <source>
        <dbReference type="ARBA" id="ARBA00023027"/>
    </source>
</evidence>
<evidence type="ECO:0000259" key="7">
    <source>
        <dbReference type="Pfam" id="PF01370"/>
    </source>
</evidence>
<dbReference type="FunFam" id="3.40.50.720:FF:000150">
    <property type="entry name" value="UDP-glucuronic acid decarboxylase 6"/>
    <property type="match status" value="1"/>
</dbReference>
<evidence type="ECO:0000313" key="9">
    <source>
        <dbReference type="Proteomes" id="UP001198163"/>
    </source>
</evidence>
<accession>A0AAE3EJ01</accession>
<evidence type="ECO:0000256" key="1">
    <source>
        <dbReference type="ARBA" id="ARBA00001911"/>
    </source>
</evidence>
<dbReference type="CDD" id="cd05230">
    <property type="entry name" value="UGD_SDR_e"/>
    <property type="match status" value="1"/>
</dbReference>
<dbReference type="EMBL" id="JAINWA010000003">
    <property type="protein sequence ID" value="MCD1654651.1"/>
    <property type="molecule type" value="Genomic_DNA"/>
</dbReference>
<dbReference type="SUPFAM" id="SSF51735">
    <property type="entry name" value="NAD(P)-binding Rossmann-fold domains"/>
    <property type="match status" value="1"/>
</dbReference>
<proteinExistence type="predicted"/>
<dbReference type="PANTHER" id="PTHR43078:SF6">
    <property type="entry name" value="UDP-GLUCURONIC ACID DECARBOXYLASE 1"/>
    <property type="match status" value="1"/>
</dbReference>
<evidence type="ECO:0000313" key="8">
    <source>
        <dbReference type="EMBL" id="MCD1654651.1"/>
    </source>
</evidence>
<dbReference type="InterPro" id="IPR001509">
    <property type="entry name" value="Epimerase_deHydtase"/>
</dbReference>
<keyword evidence="4" id="KW-0210">Decarboxylase</keyword>
<dbReference type="PANTHER" id="PTHR43078">
    <property type="entry name" value="UDP-GLUCURONIC ACID DECARBOXYLASE-RELATED"/>
    <property type="match status" value="1"/>
</dbReference>
<feature type="domain" description="NAD-dependent epimerase/dehydratase" evidence="7">
    <location>
        <begin position="15"/>
        <end position="250"/>
    </location>
</feature>
<keyword evidence="5" id="KW-0520">NAD</keyword>
<keyword evidence="3" id="KW-0963">Cytoplasm</keyword>
<protein>
    <submittedName>
        <fullName evidence="8">SDR family oxidoreductase</fullName>
    </submittedName>
</protein>
<evidence type="ECO:0000256" key="3">
    <source>
        <dbReference type="ARBA" id="ARBA00022490"/>
    </source>
</evidence>
<evidence type="ECO:0000256" key="4">
    <source>
        <dbReference type="ARBA" id="ARBA00022793"/>
    </source>
</evidence>
<dbReference type="GO" id="GO:0048040">
    <property type="term" value="F:UDP-glucuronate decarboxylase activity"/>
    <property type="evidence" value="ECO:0007669"/>
    <property type="project" value="TreeGrafter"/>
</dbReference>
<gene>
    <name evidence="8" type="ORF">K7J14_08025</name>
</gene>
<dbReference type="AlphaFoldDB" id="A0AAE3EJ01"/>
<dbReference type="InterPro" id="IPR044516">
    <property type="entry name" value="UXS-like"/>
</dbReference>
<dbReference type="GO" id="GO:0005737">
    <property type="term" value="C:cytoplasm"/>
    <property type="evidence" value="ECO:0007669"/>
    <property type="project" value="UniProtKB-SubCell"/>
</dbReference>
<keyword evidence="6" id="KW-0456">Lyase</keyword>
<reference evidence="8" key="1">
    <citation type="submission" date="2021-08" db="EMBL/GenBank/DDBJ databases">
        <title>Comparative analyses of Brucepasteria parasyntrophica and Teretinema zuelzerae.</title>
        <authorList>
            <person name="Song Y."/>
            <person name="Brune A."/>
        </authorList>
    </citation>
    <scope>NUCLEOTIDE SEQUENCE</scope>
    <source>
        <strain evidence="8">DSM 1903</strain>
    </source>
</reference>
<name>A0AAE3EJ01_9SPIR</name>
<evidence type="ECO:0000256" key="6">
    <source>
        <dbReference type="ARBA" id="ARBA00023239"/>
    </source>
</evidence>
<dbReference type="Gene3D" id="3.40.50.720">
    <property type="entry name" value="NAD(P)-binding Rossmann-like Domain"/>
    <property type="match status" value="1"/>
</dbReference>